<feature type="domain" description="BppU N-terminal" evidence="2">
    <location>
        <begin position="39"/>
        <end position="151"/>
    </location>
</feature>
<dbReference type="InterPro" id="IPR018913">
    <property type="entry name" value="BppU_N"/>
</dbReference>
<sequence length="479" mass="52871">MDENKDKILNQDSWLPATPDSVGGFLKIDLNKVDLVTYSLNKRFRQGENGADLKMWFYDGNIPHQLDPDNASVTLYGEDSNSKFKVVSAQPDTDWQSGRVTMYLPSQCFASAGQYKRMVVEVKNSDQVIATINFNLDVLPNDFYNISIGSENFSSQLSDEIIQRLQEANDKAEKSANAADDAIKKFQSDYDALNQIGSNIKELFANNDVVSKATFNEHVTSMATKTYKASDIDWQDPFNSWHQAGGSSLILRDGVVEMSIAAFSNTSGGSTVFLLPKECRPQSEKIGVGVAMDSDGHNAEPVFLSFMPDGRVILEDTTHDTTKVVFTTAYSLALDESETNNNKPVSIIENQKDVTNTPIIGVYQPTNIYGPDGTIGRALTVGQTYSVANTGTLNGKKVLRVATNEWVYQDQVAYSYVVVSGQIKATGTAQTGYHESGEQYTMNLTEGTPFVYDRKMEIGGHIAYRVATDQYLDSRYGTV</sequence>
<keyword evidence="1" id="KW-0175">Coiled coil</keyword>
<evidence type="ECO:0000256" key="1">
    <source>
        <dbReference type="SAM" id="Coils"/>
    </source>
</evidence>
<name>A0A5B7SXG6_9LACO</name>
<evidence type="ECO:0000313" key="4">
    <source>
        <dbReference type="Proteomes" id="UP000310673"/>
    </source>
</evidence>
<proteinExistence type="predicted"/>
<evidence type="ECO:0000313" key="3">
    <source>
        <dbReference type="EMBL" id="QCX24596.1"/>
    </source>
</evidence>
<dbReference type="KEGG" id="lft:FG051_05505"/>
<reference evidence="3 4" key="1">
    <citation type="submission" date="2019-05" db="EMBL/GenBank/DDBJ databases">
        <title>Genome Sequence of Lactobacillus futsaii Y97, a Potential Probiotic Strain Isolated from the Futsai of Taiwan.</title>
        <authorList>
            <person name="Du X."/>
        </authorList>
    </citation>
    <scope>NUCLEOTIDE SEQUENCE [LARGE SCALE GENOMIC DNA]</scope>
    <source>
        <strain evidence="3 4">Y97</strain>
    </source>
</reference>
<organism evidence="3 4">
    <name type="scientific">Companilactobacillus futsaii</name>
    <dbReference type="NCBI Taxonomy" id="938155"/>
    <lineage>
        <taxon>Bacteria</taxon>
        <taxon>Bacillati</taxon>
        <taxon>Bacillota</taxon>
        <taxon>Bacilli</taxon>
        <taxon>Lactobacillales</taxon>
        <taxon>Lactobacillaceae</taxon>
        <taxon>Companilactobacillus</taxon>
    </lineage>
</organism>
<dbReference type="Pfam" id="PF10651">
    <property type="entry name" value="BppU_N"/>
    <property type="match status" value="1"/>
</dbReference>
<dbReference type="AlphaFoldDB" id="A0A5B7SXG6"/>
<dbReference type="EMBL" id="CP040736">
    <property type="protein sequence ID" value="QCX24596.1"/>
    <property type="molecule type" value="Genomic_DNA"/>
</dbReference>
<accession>A0A5B7SXG6</accession>
<gene>
    <name evidence="3" type="ORF">FG051_05505</name>
</gene>
<dbReference type="Proteomes" id="UP000310673">
    <property type="component" value="Chromosome"/>
</dbReference>
<dbReference type="STRING" id="1423818.FC88_GL001787"/>
<evidence type="ECO:0000259" key="2">
    <source>
        <dbReference type="Pfam" id="PF10651"/>
    </source>
</evidence>
<feature type="coiled-coil region" evidence="1">
    <location>
        <begin position="162"/>
        <end position="189"/>
    </location>
</feature>
<dbReference type="RefSeq" id="WP_057815965.1">
    <property type="nucleotide sequence ID" value="NZ_CP040736.1"/>
</dbReference>
<protein>
    <submittedName>
        <fullName evidence="3">DUF2479 domain-containing protein</fullName>
    </submittedName>
</protein>